<protein>
    <submittedName>
        <fullName evidence="2">Uncharacterized protein</fullName>
    </submittedName>
</protein>
<feature type="transmembrane region" description="Helical" evidence="1">
    <location>
        <begin position="12"/>
        <end position="38"/>
    </location>
</feature>
<organism evidence="2 3">
    <name type="scientific">Elysia chlorotica</name>
    <name type="common">Eastern emerald elysia</name>
    <name type="synonym">Sea slug</name>
    <dbReference type="NCBI Taxonomy" id="188477"/>
    <lineage>
        <taxon>Eukaryota</taxon>
        <taxon>Metazoa</taxon>
        <taxon>Spiralia</taxon>
        <taxon>Lophotrochozoa</taxon>
        <taxon>Mollusca</taxon>
        <taxon>Gastropoda</taxon>
        <taxon>Heterobranchia</taxon>
        <taxon>Euthyneura</taxon>
        <taxon>Panpulmonata</taxon>
        <taxon>Sacoglossa</taxon>
        <taxon>Placobranchoidea</taxon>
        <taxon>Plakobranchidae</taxon>
        <taxon>Elysia</taxon>
    </lineage>
</organism>
<dbReference type="EMBL" id="RQTK01000102">
    <property type="protein sequence ID" value="RUS87743.1"/>
    <property type="molecule type" value="Genomic_DNA"/>
</dbReference>
<feature type="non-terminal residue" evidence="2">
    <location>
        <position position="1"/>
    </location>
</feature>
<sequence>KSKTDEGQGSNGGIIAVAVGATIVVLALLAFAVLVFLVKTNRMRVPRRLQNVLPSALRVRPPNQGDATNTAYSYSADDGEGILNPVYEHSKLPDVLRTEIL</sequence>
<gene>
    <name evidence="2" type="ORF">EGW08_004489</name>
</gene>
<comment type="caution">
    <text evidence="2">The sequence shown here is derived from an EMBL/GenBank/DDBJ whole genome shotgun (WGS) entry which is preliminary data.</text>
</comment>
<keyword evidence="1" id="KW-0812">Transmembrane</keyword>
<keyword evidence="3" id="KW-1185">Reference proteome</keyword>
<keyword evidence="1" id="KW-0472">Membrane</keyword>
<name>A0A3S1A0R6_ELYCH</name>
<proteinExistence type="predicted"/>
<dbReference type="AlphaFoldDB" id="A0A3S1A0R6"/>
<evidence type="ECO:0000313" key="2">
    <source>
        <dbReference type="EMBL" id="RUS87743.1"/>
    </source>
</evidence>
<dbReference type="Proteomes" id="UP000271974">
    <property type="component" value="Unassembled WGS sequence"/>
</dbReference>
<keyword evidence="1" id="KW-1133">Transmembrane helix</keyword>
<reference evidence="2 3" key="1">
    <citation type="submission" date="2019-01" db="EMBL/GenBank/DDBJ databases">
        <title>A draft genome assembly of the solar-powered sea slug Elysia chlorotica.</title>
        <authorList>
            <person name="Cai H."/>
            <person name="Li Q."/>
            <person name="Fang X."/>
            <person name="Li J."/>
            <person name="Curtis N.E."/>
            <person name="Altenburger A."/>
            <person name="Shibata T."/>
            <person name="Feng M."/>
            <person name="Maeda T."/>
            <person name="Schwartz J.A."/>
            <person name="Shigenobu S."/>
            <person name="Lundholm N."/>
            <person name="Nishiyama T."/>
            <person name="Yang H."/>
            <person name="Hasebe M."/>
            <person name="Li S."/>
            <person name="Pierce S.K."/>
            <person name="Wang J."/>
        </authorList>
    </citation>
    <scope>NUCLEOTIDE SEQUENCE [LARGE SCALE GENOMIC DNA]</scope>
    <source>
        <strain evidence="2">EC2010</strain>
        <tissue evidence="2">Whole organism of an adult</tissue>
    </source>
</reference>
<accession>A0A3S1A0R6</accession>
<evidence type="ECO:0000256" key="1">
    <source>
        <dbReference type="SAM" id="Phobius"/>
    </source>
</evidence>
<evidence type="ECO:0000313" key="3">
    <source>
        <dbReference type="Proteomes" id="UP000271974"/>
    </source>
</evidence>